<evidence type="ECO:0000256" key="6">
    <source>
        <dbReference type="ARBA" id="ARBA00044504"/>
    </source>
</evidence>
<evidence type="ECO:0000256" key="2">
    <source>
        <dbReference type="ARBA" id="ARBA00005982"/>
    </source>
</evidence>
<comment type="similarity">
    <text evidence="6">Belongs to the major facilitator superfamily. Phosphate:H(+) symporter (TC 2.A.1.9) family.</text>
</comment>
<dbReference type="AlphaFoldDB" id="A0ABD1IC20"/>
<protein>
    <submittedName>
        <fullName evidence="9">Protein NRT1/ PTR FAMILY 2.11-like</fullName>
    </submittedName>
</protein>
<dbReference type="EMBL" id="JBEAFC010000002">
    <property type="protein sequence ID" value="KAL1566269.1"/>
    <property type="molecule type" value="Genomic_DNA"/>
</dbReference>
<dbReference type="InterPro" id="IPR000109">
    <property type="entry name" value="POT_fam"/>
</dbReference>
<keyword evidence="10" id="KW-1185">Reference proteome</keyword>
<dbReference type="InterPro" id="IPR036259">
    <property type="entry name" value="MFS_trans_sf"/>
</dbReference>
<accession>A0ABD1IC20</accession>
<dbReference type="SUPFAM" id="SSF103473">
    <property type="entry name" value="MFS general substrate transporter"/>
    <property type="match status" value="1"/>
</dbReference>
<keyword evidence="5 8" id="KW-0472">Membrane</keyword>
<dbReference type="Gene3D" id="1.20.1250.20">
    <property type="entry name" value="MFS general substrate transporter like domains"/>
    <property type="match status" value="1"/>
</dbReference>
<evidence type="ECO:0000256" key="8">
    <source>
        <dbReference type="SAM" id="Phobius"/>
    </source>
</evidence>
<feature type="transmembrane region" description="Helical" evidence="8">
    <location>
        <begin position="427"/>
        <end position="448"/>
    </location>
</feature>
<feature type="transmembrane region" description="Helical" evidence="8">
    <location>
        <begin position="226"/>
        <end position="246"/>
    </location>
</feature>
<keyword evidence="4 8" id="KW-1133">Transmembrane helix</keyword>
<reference evidence="9 10" key="1">
    <citation type="submission" date="2024-06" db="EMBL/GenBank/DDBJ databases">
        <title>A chromosome level genome sequence of Diviner's sage (Salvia divinorum).</title>
        <authorList>
            <person name="Ford S.A."/>
            <person name="Ro D.-K."/>
            <person name="Ness R.W."/>
            <person name="Phillips M.A."/>
        </authorList>
    </citation>
    <scope>NUCLEOTIDE SEQUENCE [LARGE SCALE GENOMIC DNA]</scope>
    <source>
        <strain evidence="9">SAF-2024a</strain>
        <tissue evidence="9">Leaf</tissue>
    </source>
</reference>
<organism evidence="9 10">
    <name type="scientific">Salvia divinorum</name>
    <name type="common">Maria pastora</name>
    <name type="synonym">Diviner's sage</name>
    <dbReference type="NCBI Taxonomy" id="28513"/>
    <lineage>
        <taxon>Eukaryota</taxon>
        <taxon>Viridiplantae</taxon>
        <taxon>Streptophyta</taxon>
        <taxon>Embryophyta</taxon>
        <taxon>Tracheophyta</taxon>
        <taxon>Spermatophyta</taxon>
        <taxon>Magnoliopsida</taxon>
        <taxon>eudicotyledons</taxon>
        <taxon>Gunneridae</taxon>
        <taxon>Pentapetalae</taxon>
        <taxon>asterids</taxon>
        <taxon>lamiids</taxon>
        <taxon>Lamiales</taxon>
        <taxon>Lamiaceae</taxon>
        <taxon>Nepetoideae</taxon>
        <taxon>Mentheae</taxon>
        <taxon>Salviinae</taxon>
        <taxon>Salvia</taxon>
        <taxon>Salvia subgen. Calosphace</taxon>
    </lineage>
</organism>
<feature type="transmembrane region" description="Helical" evidence="8">
    <location>
        <begin position="513"/>
        <end position="540"/>
    </location>
</feature>
<evidence type="ECO:0000256" key="5">
    <source>
        <dbReference type="ARBA" id="ARBA00023136"/>
    </source>
</evidence>
<evidence type="ECO:0000256" key="3">
    <source>
        <dbReference type="ARBA" id="ARBA00022692"/>
    </source>
</evidence>
<feature type="transmembrane region" description="Helical" evidence="8">
    <location>
        <begin position="199"/>
        <end position="219"/>
    </location>
</feature>
<evidence type="ECO:0000256" key="1">
    <source>
        <dbReference type="ARBA" id="ARBA00004141"/>
    </source>
</evidence>
<comment type="caution">
    <text evidence="9">The sequence shown here is derived from an EMBL/GenBank/DDBJ whole genome shotgun (WGS) entry which is preliminary data.</text>
</comment>
<feature type="transmembrane region" description="Helical" evidence="8">
    <location>
        <begin position="560"/>
        <end position="578"/>
    </location>
</feature>
<dbReference type="CDD" id="cd17416">
    <property type="entry name" value="MFS_NPF1_2"/>
    <property type="match status" value="1"/>
</dbReference>
<proteinExistence type="inferred from homology"/>
<keyword evidence="3 8" id="KW-0812">Transmembrane</keyword>
<dbReference type="Proteomes" id="UP001567538">
    <property type="component" value="Unassembled WGS sequence"/>
</dbReference>
<name>A0ABD1IC20_SALDI</name>
<dbReference type="Pfam" id="PF00854">
    <property type="entry name" value="PTR2"/>
    <property type="match status" value="1"/>
</dbReference>
<comment type="subcellular location">
    <subcellularLocation>
        <location evidence="1">Membrane</location>
        <topology evidence="1">Multi-pass membrane protein</topology>
    </subcellularLocation>
</comment>
<feature type="transmembrane region" description="Helical" evidence="8">
    <location>
        <begin position="390"/>
        <end position="407"/>
    </location>
</feature>
<dbReference type="PANTHER" id="PTHR11654">
    <property type="entry name" value="OLIGOPEPTIDE TRANSPORTER-RELATED"/>
    <property type="match status" value="1"/>
</dbReference>
<comment type="similarity">
    <text evidence="2">Belongs to the major facilitator superfamily. Proton-dependent oligopeptide transporter (POT/PTR) (TC 2.A.17) family.</text>
</comment>
<evidence type="ECO:0000256" key="4">
    <source>
        <dbReference type="ARBA" id="ARBA00022989"/>
    </source>
</evidence>
<evidence type="ECO:0000256" key="7">
    <source>
        <dbReference type="SAM" id="MobiDB-lite"/>
    </source>
</evidence>
<feature type="transmembrane region" description="Helical" evidence="8">
    <location>
        <begin position="113"/>
        <end position="135"/>
    </location>
</feature>
<feature type="region of interest" description="Disordered" evidence="7">
    <location>
        <begin position="1"/>
        <end position="26"/>
    </location>
</feature>
<feature type="transmembrane region" description="Helical" evidence="8">
    <location>
        <begin position="83"/>
        <end position="101"/>
    </location>
</feature>
<gene>
    <name evidence="9" type="ORF">AAHA92_01899</name>
</gene>
<evidence type="ECO:0000313" key="10">
    <source>
        <dbReference type="Proteomes" id="UP001567538"/>
    </source>
</evidence>
<sequence length="611" mass="67584">MAENERENGDGSQIGHKNNNDGEIVVGDDDDDELEVNYRGIRAMPYIIGNETFEKLGALGTLANLQVYLTTVFNMSRVSATTLLSIFSGTTNFATLLGAFFSDTYFGRYKTLGFGSVASFLGLLVITMTAVFKGLHPPRCAPEAARCVGATPWQMAVLLLGFALMIVGAGAIRPCNLAFGADQFNPKTEAGKRGIDSFFNWYFFTLTFAQMVSVTLVVYVQSDISWSIGLAIPTLFMLISCLLFFLGTKIYVIVKPEGSFLTSLAQVVAVAAKKRRLKRPKQPWLSLYKYMPPKSINSKLPYTDQFRFLDKAAILTGDDEMNPDRSAVNPWRLCSLQQVEEMKCVLRVIPIWAAAILYHVGEKQQYIVFQAMQSDRHLGRRGTNFQIPPATYNIFSMLTLTLFVPLYDRAFVPLLRRLTGKPGGITVLQRIGVGIFLTIVESLVAALVEDRRRSLASGRTSAGAGGSHRGAVSSMSAMWLVPQLVLAGLAESFSAIGQVEFFYKQFPENMRSIAGAFFFLGSAAANYVNGLLITVVHRMTEGSAAGNWLPEDLNQGRLDYYYYLIAALCALNFGYFVVCARWYNYKGSGDSVEHEMINKDIIDIDLDSRVV</sequence>
<dbReference type="GO" id="GO:0016020">
    <property type="term" value="C:membrane"/>
    <property type="evidence" value="ECO:0007669"/>
    <property type="project" value="UniProtKB-SubCell"/>
</dbReference>
<evidence type="ECO:0000313" key="9">
    <source>
        <dbReference type="EMBL" id="KAL1566269.1"/>
    </source>
</evidence>
<feature type="transmembrane region" description="Helical" evidence="8">
    <location>
        <begin position="156"/>
        <end position="179"/>
    </location>
</feature>